<dbReference type="OrthoDB" id="7374754at2"/>
<evidence type="ECO:0000313" key="7">
    <source>
        <dbReference type="EMBL" id="TCC32435.1"/>
    </source>
</evidence>
<evidence type="ECO:0000259" key="6">
    <source>
        <dbReference type="Pfam" id="PF09084"/>
    </source>
</evidence>
<gene>
    <name evidence="7" type="ORF">E0H50_19840</name>
</gene>
<dbReference type="NCBIfam" id="TIGR01728">
    <property type="entry name" value="SsuA_fam"/>
    <property type="match status" value="1"/>
</dbReference>
<comment type="subcellular location">
    <subcellularLocation>
        <location evidence="1">Periplasm</location>
    </subcellularLocation>
</comment>
<dbReference type="SUPFAM" id="SSF53850">
    <property type="entry name" value="Periplasmic binding protein-like II"/>
    <property type="match status" value="1"/>
</dbReference>
<dbReference type="GO" id="GO:0042597">
    <property type="term" value="C:periplasmic space"/>
    <property type="evidence" value="ECO:0007669"/>
    <property type="project" value="UniProtKB-SubCell"/>
</dbReference>
<sequence length="333" mass="34975">MSVARKLAALAAGTVALALALAGCGGSEDQAGGSLQTVNFGYIADYNGTSLLAIAKDQKLWEKHGLKADAKVFTNGPLQIQALGTGDLDFGYIGPGAFWLPASGQAKIIAINTLGNADRVIARSGTTSIDQLRGKTVGVPEGTSGDMILTLALQKAGMTKKDLKVVNMDASTIVSAFASQKIDAAGFWYPAIGTIKKQVPDLTELAKNSDFESQVSFPTAFVAGNDVVSGQKDKTEKTIAVLREAMAYRSANPDQAIELTAKMLSVPVDQVKADASNVKVLPVDELDAKTKDGTIGKWLNGMADYFVQAGKLKTKTDPKTYYTGDLFTTAAAK</sequence>
<comment type="caution">
    <text evidence="7">The sequence shown here is derived from an EMBL/GenBank/DDBJ whole genome shotgun (WGS) entry which is preliminary data.</text>
</comment>
<dbReference type="EMBL" id="SJKA01000006">
    <property type="protein sequence ID" value="TCC32435.1"/>
    <property type="molecule type" value="Genomic_DNA"/>
</dbReference>
<keyword evidence="4 5" id="KW-0732">Signal</keyword>
<protein>
    <submittedName>
        <fullName evidence="7">Aliphatic sulfonate ABC transporter substrate-binding protein</fullName>
    </submittedName>
</protein>
<evidence type="ECO:0000256" key="5">
    <source>
        <dbReference type="SAM" id="SignalP"/>
    </source>
</evidence>
<dbReference type="PROSITE" id="PS51257">
    <property type="entry name" value="PROKAR_LIPOPROTEIN"/>
    <property type="match status" value="1"/>
</dbReference>
<keyword evidence="3" id="KW-0813">Transport</keyword>
<feature type="chain" id="PRO_5039192821" evidence="5">
    <location>
        <begin position="23"/>
        <end position="333"/>
    </location>
</feature>
<evidence type="ECO:0000313" key="8">
    <source>
        <dbReference type="Proteomes" id="UP000292695"/>
    </source>
</evidence>
<organism evidence="7 8">
    <name type="scientific">Kribbella sindirgiensis</name>
    <dbReference type="NCBI Taxonomy" id="1124744"/>
    <lineage>
        <taxon>Bacteria</taxon>
        <taxon>Bacillati</taxon>
        <taxon>Actinomycetota</taxon>
        <taxon>Actinomycetes</taxon>
        <taxon>Propionibacteriales</taxon>
        <taxon>Kribbellaceae</taxon>
        <taxon>Kribbella</taxon>
    </lineage>
</organism>
<dbReference type="PANTHER" id="PTHR30024:SF47">
    <property type="entry name" value="TAURINE-BINDING PERIPLASMIC PROTEIN"/>
    <property type="match status" value="1"/>
</dbReference>
<dbReference type="Gene3D" id="3.40.190.10">
    <property type="entry name" value="Periplasmic binding protein-like II"/>
    <property type="match status" value="2"/>
</dbReference>
<name>A0A4R0IUM8_9ACTN</name>
<feature type="domain" description="SsuA/THI5-like" evidence="6">
    <location>
        <begin position="54"/>
        <end position="256"/>
    </location>
</feature>
<feature type="signal peptide" evidence="5">
    <location>
        <begin position="1"/>
        <end position="22"/>
    </location>
</feature>
<evidence type="ECO:0000256" key="4">
    <source>
        <dbReference type="ARBA" id="ARBA00022729"/>
    </source>
</evidence>
<dbReference type="InterPro" id="IPR010067">
    <property type="entry name" value="ABC_SsuA_sub-bd"/>
</dbReference>
<dbReference type="AlphaFoldDB" id="A0A4R0IUM8"/>
<reference evidence="7 8" key="1">
    <citation type="submission" date="2019-02" db="EMBL/GenBank/DDBJ databases">
        <title>Kribbella capetownensis sp. nov. and Kribbella speibonae sp. nov., isolated from soil.</title>
        <authorList>
            <person name="Curtis S.M."/>
            <person name="Norton I."/>
            <person name="Everest G.J."/>
            <person name="Meyers P.R."/>
        </authorList>
    </citation>
    <scope>NUCLEOTIDE SEQUENCE [LARGE SCALE GENOMIC DNA]</scope>
    <source>
        <strain evidence="7 8">DSM 27082</strain>
    </source>
</reference>
<keyword evidence="8" id="KW-1185">Reference proteome</keyword>
<comment type="similarity">
    <text evidence="2">Belongs to the bacterial solute-binding protein SsuA/TauA family.</text>
</comment>
<dbReference type="RefSeq" id="WP_131290555.1">
    <property type="nucleotide sequence ID" value="NZ_SJKA01000006.1"/>
</dbReference>
<evidence type="ECO:0000256" key="1">
    <source>
        <dbReference type="ARBA" id="ARBA00004418"/>
    </source>
</evidence>
<accession>A0A4R0IUM8</accession>
<dbReference type="Proteomes" id="UP000292695">
    <property type="component" value="Unassembled WGS sequence"/>
</dbReference>
<evidence type="ECO:0000256" key="3">
    <source>
        <dbReference type="ARBA" id="ARBA00022448"/>
    </source>
</evidence>
<dbReference type="GO" id="GO:0016020">
    <property type="term" value="C:membrane"/>
    <property type="evidence" value="ECO:0007669"/>
    <property type="project" value="InterPro"/>
</dbReference>
<dbReference type="InterPro" id="IPR015168">
    <property type="entry name" value="SsuA/THI5"/>
</dbReference>
<dbReference type="Pfam" id="PF09084">
    <property type="entry name" value="NMT1"/>
    <property type="match status" value="1"/>
</dbReference>
<dbReference type="PANTHER" id="PTHR30024">
    <property type="entry name" value="ALIPHATIC SULFONATES-BINDING PROTEIN-RELATED"/>
    <property type="match status" value="1"/>
</dbReference>
<dbReference type="GO" id="GO:0042626">
    <property type="term" value="F:ATPase-coupled transmembrane transporter activity"/>
    <property type="evidence" value="ECO:0007669"/>
    <property type="project" value="InterPro"/>
</dbReference>
<evidence type="ECO:0000256" key="2">
    <source>
        <dbReference type="ARBA" id="ARBA00010742"/>
    </source>
</evidence>
<proteinExistence type="inferred from homology"/>